<dbReference type="InterPro" id="IPR050469">
    <property type="entry name" value="Diguanylate_Cyclase"/>
</dbReference>
<evidence type="ECO:0000256" key="3">
    <source>
        <dbReference type="SAM" id="Phobius"/>
    </source>
</evidence>
<comment type="caution">
    <text evidence="5">The sequence shown here is derived from an EMBL/GenBank/DDBJ whole genome shotgun (WGS) entry which is preliminary data.</text>
</comment>
<keyword evidence="3" id="KW-0472">Membrane</keyword>
<dbReference type="InterPro" id="IPR043128">
    <property type="entry name" value="Rev_trsase/Diguanyl_cyclase"/>
</dbReference>
<protein>
    <recommendedName>
        <fullName evidence="1">diguanylate cyclase</fullName>
        <ecNumber evidence="1">2.7.7.65</ecNumber>
    </recommendedName>
</protein>
<dbReference type="NCBIfam" id="TIGR00254">
    <property type="entry name" value="GGDEF"/>
    <property type="match status" value="1"/>
</dbReference>
<dbReference type="Gene3D" id="3.30.70.270">
    <property type="match status" value="1"/>
</dbReference>
<accession>A0A031JYJ6</accession>
<dbReference type="PATRIC" id="fig|158500.4.peg.2723"/>
<dbReference type="InterPro" id="IPR029787">
    <property type="entry name" value="Nucleotide_cyclase"/>
</dbReference>
<dbReference type="EC" id="2.7.7.65" evidence="1"/>
<proteinExistence type="predicted"/>
<dbReference type="Pfam" id="PF00990">
    <property type="entry name" value="GGDEF"/>
    <property type="match status" value="1"/>
</dbReference>
<gene>
    <name evidence="5" type="ORF">BV97_02664</name>
</gene>
<dbReference type="SUPFAM" id="SSF55073">
    <property type="entry name" value="Nucleotide cyclase"/>
    <property type="match status" value="1"/>
</dbReference>
<dbReference type="GO" id="GO:0052621">
    <property type="term" value="F:diguanylate cyclase activity"/>
    <property type="evidence" value="ECO:0007669"/>
    <property type="project" value="UniProtKB-EC"/>
</dbReference>
<dbReference type="PANTHER" id="PTHR45138:SF9">
    <property type="entry name" value="DIGUANYLATE CYCLASE DGCM-RELATED"/>
    <property type="match status" value="1"/>
</dbReference>
<dbReference type="Proteomes" id="UP000024329">
    <property type="component" value="Unassembled WGS sequence"/>
</dbReference>
<name>A0A031JYJ6_9SPHN</name>
<feature type="transmembrane region" description="Helical" evidence="3">
    <location>
        <begin position="20"/>
        <end position="40"/>
    </location>
</feature>
<dbReference type="GO" id="GO:1902201">
    <property type="term" value="P:negative regulation of bacterial-type flagellum-dependent cell motility"/>
    <property type="evidence" value="ECO:0007669"/>
    <property type="project" value="TreeGrafter"/>
</dbReference>
<keyword evidence="3" id="KW-0812">Transmembrane</keyword>
<feature type="transmembrane region" description="Helical" evidence="3">
    <location>
        <begin position="52"/>
        <end position="75"/>
    </location>
</feature>
<comment type="catalytic activity">
    <reaction evidence="2">
        <text>2 GTP = 3',3'-c-di-GMP + 2 diphosphate</text>
        <dbReference type="Rhea" id="RHEA:24898"/>
        <dbReference type="ChEBI" id="CHEBI:33019"/>
        <dbReference type="ChEBI" id="CHEBI:37565"/>
        <dbReference type="ChEBI" id="CHEBI:58805"/>
        <dbReference type="EC" id="2.7.7.65"/>
    </reaction>
</comment>
<dbReference type="PANTHER" id="PTHR45138">
    <property type="entry name" value="REGULATORY COMPONENTS OF SENSORY TRANSDUCTION SYSTEM"/>
    <property type="match status" value="1"/>
</dbReference>
<feature type="domain" description="GGDEF" evidence="4">
    <location>
        <begin position="152"/>
        <end position="283"/>
    </location>
</feature>
<evidence type="ECO:0000259" key="4">
    <source>
        <dbReference type="PROSITE" id="PS50887"/>
    </source>
</evidence>
<dbReference type="GO" id="GO:0043709">
    <property type="term" value="P:cell adhesion involved in single-species biofilm formation"/>
    <property type="evidence" value="ECO:0007669"/>
    <property type="project" value="TreeGrafter"/>
</dbReference>
<evidence type="ECO:0000256" key="1">
    <source>
        <dbReference type="ARBA" id="ARBA00012528"/>
    </source>
</evidence>
<organism evidence="5 6">
    <name type="scientific">Novosphingobium resinovorum</name>
    <dbReference type="NCBI Taxonomy" id="158500"/>
    <lineage>
        <taxon>Bacteria</taxon>
        <taxon>Pseudomonadati</taxon>
        <taxon>Pseudomonadota</taxon>
        <taxon>Alphaproteobacteria</taxon>
        <taxon>Sphingomonadales</taxon>
        <taxon>Sphingomonadaceae</taxon>
        <taxon>Novosphingobium</taxon>
    </lineage>
</organism>
<dbReference type="AlphaFoldDB" id="A0A031JYJ6"/>
<dbReference type="FunFam" id="3.30.70.270:FF:000001">
    <property type="entry name" value="Diguanylate cyclase domain protein"/>
    <property type="match status" value="1"/>
</dbReference>
<dbReference type="STRING" id="158500.BES08_10185"/>
<evidence type="ECO:0000256" key="2">
    <source>
        <dbReference type="ARBA" id="ARBA00034247"/>
    </source>
</evidence>
<reference evidence="5 6" key="1">
    <citation type="submission" date="2014-03" db="EMBL/GenBank/DDBJ databases">
        <title>Whole genome sequence of Novosphingobium resinovorum KF1.</title>
        <authorList>
            <person name="Gan H.M."/>
            <person name="Gan H.Y."/>
            <person name="Chew T.H."/>
            <person name="Savka M.A."/>
        </authorList>
    </citation>
    <scope>NUCLEOTIDE SEQUENCE [LARGE SCALE GENOMIC DNA]</scope>
    <source>
        <strain evidence="5 6">KF1</strain>
    </source>
</reference>
<dbReference type="RefSeq" id="WP_036526355.1">
    <property type="nucleotide sequence ID" value="NZ_JFYZ01000012.1"/>
</dbReference>
<dbReference type="InterPro" id="IPR000160">
    <property type="entry name" value="GGDEF_dom"/>
</dbReference>
<evidence type="ECO:0000313" key="6">
    <source>
        <dbReference type="Proteomes" id="UP000024329"/>
    </source>
</evidence>
<dbReference type="CDD" id="cd01949">
    <property type="entry name" value="GGDEF"/>
    <property type="match status" value="1"/>
</dbReference>
<keyword evidence="3" id="KW-1133">Transmembrane helix</keyword>
<dbReference type="EMBL" id="JFYZ01000012">
    <property type="protein sequence ID" value="EZP81447.1"/>
    <property type="molecule type" value="Genomic_DNA"/>
</dbReference>
<dbReference type="PROSITE" id="PS50887">
    <property type="entry name" value="GGDEF"/>
    <property type="match status" value="1"/>
</dbReference>
<sequence length="283" mass="31007">MRFYQATTFLFPRSYERRILFVCFGAVHVPLIACIVLQATTGHWQLDTLLTLLVATLVGTGLGLAAIHALLAPIAQATTMLQSIQMGERIAAIPQGADDLVGRLLRGVTTAAHENAARIERLVDAAERDPLTGIRNRRGFLDSAKQILRGRSNAVLALIDIDHFKRINDECGHDVGDLVLKALARRIEDHVRRSDVAARWGGEEFAVLLPDTTLDEARLVMERLRATVALDTNLGVEDRAVTFSCGLASVRDFALLEDATKHADAALYAAKHGGRNRVHVLRP</sequence>
<evidence type="ECO:0000313" key="5">
    <source>
        <dbReference type="EMBL" id="EZP81447.1"/>
    </source>
</evidence>
<dbReference type="eggNOG" id="COG3706">
    <property type="taxonomic scope" value="Bacteria"/>
</dbReference>
<dbReference type="SMART" id="SM00267">
    <property type="entry name" value="GGDEF"/>
    <property type="match status" value="1"/>
</dbReference>
<dbReference type="GO" id="GO:0005886">
    <property type="term" value="C:plasma membrane"/>
    <property type="evidence" value="ECO:0007669"/>
    <property type="project" value="TreeGrafter"/>
</dbReference>